<accession>A0AAN7LJB0</accession>
<feature type="region of interest" description="Disordered" evidence="4">
    <location>
        <begin position="243"/>
        <end position="268"/>
    </location>
</feature>
<sequence length="451" mass="50025">MGKPGKWLRRFLIGKKGKDKDKSKLLQVAAAENPTTPIPIPPSTRREKWHWSFRRSPAAPPTPKESTSTPELPLGSSSASALHGASDHKRQALAVAAAADAVVAAAQAPAAVIQLTGGAGGHTPRTNSIQEAAAIRIQSFYRSYLARKALRALRGLVKLQALVRGHLVRRQATATLRCMQAIVTVQARARIQRLKMSEDSRSSNPQPSTRRRSTYEEHRRNINQELEMIAAEENIKIVEMDTGEMRTPTAKSRNSYSKQEANSQISPAPLALTEMSPRTYSGHFEDYGPLWTAQNSPQCYSAVAKIETSRVSSSNDYCPNYMANTESSRAKVRRSQSAPKQRSLEYYFERQPSMMRRASMDGGRNAVPRGVRMQRSSSHLGSAAARNYHYPLWSSVKLDRSTMSLKESECGSISTAPTNYCRSHDTGGSRFHKVRPPPPPHPLPHHYHQPL</sequence>
<dbReference type="PANTHER" id="PTHR32295">
    <property type="entry name" value="IQ-DOMAIN 5-RELATED"/>
    <property type="match status" value="1"/>
</dbReference>
<comment type="caution">
    <text evidence="6">The sequence shown here is derived from an EMBL/GenBank/DDBJ whole genome shotgun (WGS) entry which is preliminary data.</text>
</comment>
<dbReference type="Pfam" id="PF13178">
    <property type="entry name" value="DUF4005"/>
    <property type="match status" value="1"/>
</dbReference>
<dbReference type="PROSITE" id="PS50096">
    <property type="entry name" value="IQ"/>
    <property type="match status" value="2"/>
</dbReference>
<evidence type="ECO:0000313" key="7">
    <source>
        <dbReference type="Proteomes" id="UP001346149"/>
    </source>
</evidence>
<protein>
    <recommendedName>
        <fullName evidence="5">DUF4005 domain-containing protein</fullName>
    </recommendedName>
</protein>
<dbReference type="EMBL" id="JAXQNO010000014">
    <property type="protein sequence ID" value="KAK4784208.1"/>
    <property type="molecule type" value="Genomic_DNA"/>
</dbReference>
<evidence type="ECO:0000259" key="5">
    <source>
        <dbReference type="Pfam" id="PF13178"/>
    </source>
</evidence>
<dbReference type="PANTHER" id="PTHR32295:SF45">
    <property type="entry name" value="PROTEIN IQ-DOMAIN 19"/>
    <property type="match status" value="1"/>
</dbReference>
<dbReference type="CDD" id="cd23767">
    <property type="entry name" value="IQCD"/>
    <property type="match status" value="1"/>
</dbReference>
<organism evidence="6 7">
    <name type="scientific">Trapa natans</name>
    <name type="common">Water chestnut</name>
    <dbReference type="NCBI Taxonomy" id="22666"/>
    <lineage>
        <taxon>Eukaryota</taxon>
        <taxon>Viridiplantae</taxon>
        <taxon>Streptophyta</taxon>
        <taxon>Embryophyta</taxon>
        <taxon>Tracheophyta</taxon>
        <taxon>Spermatophyta</taxon>
        <taxon>Magnoliopsida</taxon>
        <taxon>eudicotyledons</taxon>
        <taxon>Gunneridae</taxon>
        <taxon>Pentapetalae</taxon>
        <taxon>rosids</taxon>
        <taxon>malvids</taxon>
        <taxon>Myrtales</taxon>
        <taxon>Lythraceae</taxon>
        <taxon>Trapa</taxon>
    </lineage>
</organism>
<reference evidence="6 7" key="1">
    <citation type="journal article" date="2023" name="Hortic Res">
        <title>Pangenome of water caltrop reveals structural variations and asymmetric subgenome divergence after allopolyploidization.</title>
        <authorList>
            <person name="Zhang X."/>
            <person name="Chen Y."/>
            <person name="Wang L."/>
            <person name="Yuan Y."/>
            <person name="Fang M."/>
            <person name="Shi L."/>
            <person name="Lu R."/>
            <person name="Comes H.P."/>
            <person name="Ma Y."/>
            <person name="Chen Y."/>
            <person name="Huang G."/>
            <person name="Zhou Y."/>
            <person name="Zheng Z."/>
            <person name="Qiu Y."/>
        </authorList>
    </citation>
    <scope>NUCLEOTIDE SEQUENCE [LARGE SCALE GENOMIC DNA]</scope>
    <source>
        <strain evidence="6">F231</strain>
    </source>
</reference>
<comment type="subunit">
    <text evidence="3">Binds to multiple calmodulin (CaM) in the presence of Ca(2+) and CaM-like proteins.</text>
</comment>
<dbReference type="AlphaFoldDB" id="A0AAN7LJB0"/>
<dbReference type="InterPro" id="IPR000048">
    <property type="entry name" value="IQ_motif_EF-hand-BS"/>
</dbReference>
<evidence type="ECO:0000256" key="1">
    <source>
        <dbReference type="ARBA" id="ARBA00022860"/>
    </source>
</evidence>
<evidence type="ECO:0000256" key="2">
    <source>
        <dbReference type="ARBA" id="ARBA00024341"/>
    </source>
</evidence>
<evidence type="ECO:0000313" key="6">
    <source>
        <dbReference type="EMBL" id="KAK4784208.1"/>
    </source>
</evidence>
<keyword evidence="1" id="KW-0112">Calmodulin-binding</keyword>
<feature type="compositionally biased region" description="Basic residues" evidence="4">
    <location>
        <begin position="1"/>
        <end position="15"/>
    </location>
</feature>
<dbReference type="GO" id="GO:0005516">
    <property type="term" value="F:calmodulin binding"/>
    <property type="evidence" value="ECO:0007669"/>
    <property type="project" value="UniProtKB-KW"/>
</dbReference>
<comment type="similarity">
    <text evidence="2">Belongs to the IQD family.</text>
</comment>
<dbReference type="Proteomes" id="UP001346149">
    <property type="component" value="Unassembled WGS sequence"/>
</dbReference>
<name>A0AAN7LJB0_TRANT</name>
<feature type="compositionally biased region" description="Polar residues" evidence="4">
    <location>
        <begin position="412"/>
        <end position="421"/>
    </location>
</feature>
<feature type="domain" description="DUF4005" evidence="5">
    <location>
        <begin position="282"/>
        <end position="364"/>
    </location>
</feature>
<dbReference type="InterPro" id="IPR025064">
    <property type="entry name" value="DUF4005"/>
</dbReference>
<dbReference type="Gene3D" id="1.20.5.190">
    <property type="match status" value="1"/>
</dbReference>
<feature type="region of interest" description="Disordered" evidence="4">
    <location>
        <begin position="194"/>
        <end position="218"/>
    </location>
</feature>
<proteinExistence type="inferred from homology"/>
<keyword evidence="7" id="KW-1185">Reference proteome</keyword>
<dbReference type="SMART" id="SM00015">
    <property type="entry name" value="IQ"/>
    <property type="match status" value="2"/>
</dbReference>
<dbReference type="Pfam" id="PF00612">
    <property type="entry name" value="IQ"/>
    <property type="match status" value="2"/>
</dbReference>
<feature type="region of interest" description="Disordered" evidence="4">
    <location>
        <begin position="1"/>
        <end position="85"/>
    </location>
</feature>
<feature type="compositionally biased region" description="Polar residues" evidence="4">
    <location>
        <begin position="249"/>
        <end position="266"/>
    </location>
</feature>
<feature type="compositionally biased region" description="Low complexity" evidence="4">
    <location>
        <begin position="64"/>
        <end position="84"/>
    </location>
</feature>
<feature type="region of interest" description="Disordered" evidence="4">
    <location>
        <begin position="412"/>
        <end position="451"/>
    </location>
</feature>
<gene>
    <name evidence="6" type="ORF">SAY86_018576</name>
</gene>
<evidence type="ECO:0000256" key="3">
    <source>
        <dbReference type="ARBA" id="ARBA00024378"/>
    </source>
</evidence>
<evidence type="ECO:0000256" key="4">
    <source>
        <dbReference type="SAM" id="MobiDB-lite"/>
    </source>
</evidence>